<accession>A0A316ZFU4</accession>
<name>A0A316ZFU4_9BASI</name>
<dbReference type="Proteomes" id="UP000245946">
    <property type="component" value="Unassembled WGS sequence"/>
</dbReference>
<keyword evidence="1" id="KW-1133">Transmembrane helix</keyword>
<dbReference type="EMBL" id="KZ819289">
    <property type="protein sequence ID" value="PWN99143.1"/>
    <property type="molecule type" value="Genomic_DNA"/>
</dbReference>
<protein>
    <submittedName>
        <fullName evidence="3">Uncharacterized protein</fullName>
    </submittedName>
</protein>
<reference evidence="3 4" key="1">
    <citation type="journal article" date="2018" name="Mol. Biol. Evol.">
        <title>Broad Genomic Sampling Reveals a Smut Pathogenic Ancestry of the Fungal Clade Ustilaginomycotina.</title>
        <authorList>
            <person name="Kijpornyongpan T."/>
            <person name="Mondo S.J."/>
            <person name="Barry K."/>
            <person name="Sandor L."/>
            <person name="Lee J."/>
            <person name="Lipzen A."/>
            <person name="Pangilinan J."/>
            <person name="LaButti K."/>
            <person name="Hainaut M."/>
            <person name="Henrissat B."/>
            <person name="Grigoriev I.V."/>
            <person name="Spatafora J.W."/>
            <person name="Aime M.C."/>
        </authorList>
    </citation>
    <scope>NUCLEOTIDE SEQUENCE [LARGE SCALE GENOMIC DNA]</scope>
    <source>
        <strain evidence="3 4">MCA 4186</strain>
    </source>
</reference>
<dbReference type="PANTHER" id="PTHR36854:SF1">
    <property type="entry name" value="TRANSMEMBRANE PROTEIN"/>
    <property type="match status" value="1"/>
</dbReference>
<organism evidence="3 4">
    <name type="scientific">Tilletiopsis washingtonensis</name>
    <dbReference type="NCBI Taxonomy" id="58919"/>
    <lineage>
        <taxon>Eukaryota</taxon>
        <taxon>Fungi</taxon>
        <taxon>Dikarya</taxon>
        <taxon>Basidiomycota</taxon>
        <taxon>Ustilaginomycotina</taxon>
        <taxon>Exobasidiomycetes</taxon>
        <taxon>Entylomatales</taxon>
        <taxon>Entylomatales incertae sedis</taxon>
        <taxon>Tilletiopsis</taxon>
    </lineage>
</organism>
<evidence type="ECO:0000256" key="2">
    <source>
        <dbReference type="SAM" id="SignalP"/>
    </source>
</evidence>
<gene>
    <name evidence="3" type="ORF">FA09DRAFT_329085</name>
</gene>
<dbReference type="RefSeq" id="XP_025599422.1">
    <property type="nucleotide sequence ID" value="XM_025742027.1"/>
</dbReference>
<keyword evidence="2" id="KW-0732">Signal</keyword>
<dbReference type="PANTHER" id="PTHR36854">
    <property type="entry name" value="CHROMOSOME 9, WHOLE GENOME SHOTGUN SEQUENCE"/>
    <property type="match status" value="1"/>
</dbReference>
<keyword evidence="1" id="KW-0472">Membrane</keyword>
<dbReference type="AlphaFoldDB" id="A0A316ZFU4"/>
<dbReference type="OrthoDB" id="2142503at2759"/>
<keyword evidence="4" id="KW-1185">Reference proteome</keyword>
<evidence type="ECO:0000313" key="4">
    <source>
        <dbReference type="Proteomes" id="UP000245946"/>
    </source>
</evidence>
<evidence type="ECO:0000256" key="1">
    <source>
        <dbReference type="SAM" id="Phobius"/>
    </source>
</evidence>
<dbReference type="GeneID" id="37269571"/>
<feature type="chain" id="PRO_5016448012" evidence="2">
    <location>
        <begin position="19"/>
        <end position="155"/>
    </location>
</feature>
<evidence type="ECO:0000313" key="3">
    <source>
        <dbReference type="EMBL" id="PWN99143.1"/>
    </source>
</evidence>
<feature type="signal peptide" evidence="2">
    <location>
        <begin position="1"/>
        <end position="18"/>
    </location>
</feature>
<proteinExistence type="predicted"/>
<keyword evidence="1" id="KW-0812">Transmembrane</keyword>
<sequence length="155" mass="16600">MLALALLALLALLPPSRASTWLCKCTCFGTNTTILPLMAPAAGSAGAAGPCSMCTRAFCLEHAADACQGATLQTPSQDTGTGWEGEVWSRCFQRNSSKDQSIVSLYLFVLLALLLVSLLRGRVAGWVEQIRNRGPSGFVREVAQPWMRRTGMSGH</sequence>
<feature type="transmembrane region" description="Helical" evidence="1">
    <location>
        <begin position="103"/>
        <end position="123"/>
    </location>
</feature>